<gene>
    <name evidence="3" type="ORF">NZD89_18295</name>
</gene>
<feature type="domain" description="Transposase IS4-like" evidence="1">
    <location>
        <begin position="133"/>
        <end position="383"/>
    </location>
</feature>
<accession>A0ABY6ZBP5</accession>
<dbReference type="PANTHER" id="PTHR35604:SF2">
    <property type="entry name" value="TRANSPOSASE INSH FOR INSERTION SEQUENCE ELEMENT IS5A-RELATED"/>
    <property type="match status" value="1"/>
</dbReference>
<protein>
    <submittedName>
        <fullName evidence="3">Transposase</fullName>
    </submittedName>
</protein>
<proteinExistence type="predicted"/>
<name>A0ABY6ZBP5_9BACL</name>
<keyword evidence="4" id="KW-1185">Reference proteome</keyword>
<dbReference type="Pfam" id="PF05598">
    <property type="entry name" value="DUF772"/>
    <property type="match status" value="1"/>
</dbReference>
<dbReference type="RefSeq" id="WP_268004205.1">
    <property type="nucleotide sequence ID" value="NZ_BSUT01000001.1"/>
</dbReference>
<sequence length="400" mass="44656">MYLLEKSLFSFEEWLEIEPSERLELFFSALDLQPYAAKLRNSSPQGAKPINREAILRALLAAPLEGISTFSRLHKRLGTDLQFRYQCGFRLDEPAPSIATFSRVFMTVVDRGLAKELFIDLVSQCKESGIVDGSHIAIDSTAIGAYEKKQPKSRSKGSGNANWGAKFDTFGNKLTWFGYKIHLAVDTASELPISLEVTPAHVYDGEMAMPLIKDVVENYGWKVKFVMMDAGYDQVKNYEVARSYGAQAIIALNRRGEKEPPAGIASNGTPCCSMGYDMVYWDADGDRLKFRCPHVLGKVNCPLGAAACSDSNYGMVIKKNINEDIRRYSNPHRNTRGWTELYDERTSTERCNSRLKENLTANDVHVRGIQKVTTHVYLNVIVLLASALATRRAASTQTVA</sequence>
<dbReference type="EMBL" id="CP104067">
    <property type="protein sequence ID" value="WAH40309.1"/>
    <property type="molecule type" value="Genomic_DNA"/>
</dbReference>
<evidence type="ECO:0000259" key="2">
    <source>
        <dbReference type="Pfam" id="PF05598"/>
    </source>
</evidence>
<dbReference type="InterPro" id="IPR002559">
    <property type="entry name" value="Transposase_11"/>
</dbReference>
<feature type="domain" description="Transposase InsH N-terminal" evidence="2">
    <location>
        <begin position="18"/>
        <end position="104"/>
    </location>
</feature>
<reference evidence="3" key="1">
    <citation type="submission" date="2022-08" db="EMBL/GenBank/DDBJ databases">
        <title>Alicyclobacillus fastidiosus DSM 17978, complete genome.</title>
        <authorList>
            <person name="Wang Q."/>
            <person name="Cai R."/>
            <person name="Wang Z."/>
        </authorList>
    </citation>
    <scope>NUCLEOTIDE SEQUENCE</scope>
    <source>
        <strain evidence="3">DSM 17978</strain>
    </source>
</reference>
<evidence type="ECO:0000313" key="3">
    <source>
        <dbReference type="EMBL" id="WAH40309.1"/>
    </source>
</evidence>
<evidence type="ECO:0000259" key="1">
    <source>
        <dbReference type="Pfam" id="PF01609"/>
    </source>
</evidence>
<evidence type="ECO:0000313" key="4">
    <source>
        <dbReference type="Proteomes" id="UP001164761"/>
    </source>
</evidence>
<dbReference type="Pfam" id="PF01609">
    <property type="entry name" value="DDE_Tnp_1"/>
    <property type="match status" value="1"/>
</dbReference>
<organism evidence="3 4">
    <name type="scientific">Alicyclobacillus fastidiosus</name>
    <dbReference type="NCBI Taxonomy" id="392011"/>
    <lineage>
        <taxon>Bacteria</taxon>
        <taxon>Bacillati</taxon>
        <taxon>Bacillota</taxon>
        <taxon>Bacilli</taxon>
        <taxon>Bacillales</taxon>
        <taxon>Alicyclobacillaceae</taxon>
        <taxon>Alicyclobacillus</taxon>
    </lineage>
</organism>
<dbReference type="InterPro" id="IPR008490">
    <property type="entry name" value="Transposase_InsH_N"/>
</dbReference>
<dbReference type="Proteomes" id="UP001164761">
    <property type="component" value="Chromosome"/>
</dbReference>
<dbReference type="PANTHER" id="PTHR35604">
    <property type="entry name" value="TRANSPOSASE INSH FOR INSERTION SEQUENCE ELEMENT IS5A-RELATED"/>
    <property type="match status" value="1"/>
</dbReference>